<proteinExistence type="predicted"/>
<dbReference type="EMBL" id="MRTF01000003">
    <property type="protein sequence ID" value="OME93780.1"/>
    <property type="molecule type" value="Genomic_DNA"/>
</dbReference>
<dbReference type="Proteomes" id="UP000187074">
    <property type="component" value="Unassembled WGS sequence"/>
</dbReference>
<organism evidence="1 2">
    <name type="scientific">Paenibacillus lautus</name>
    <name type="common">Bacillus lautus</name>
    <dbReference type="NCBI Taxonomy" id="1401"/>
    <lineage>
        <taxon>Bacteria</taxon>
        <taxon>Bacillati</taxon>
        <taxon>Bacillota</taxon>
        <taxon>Bacilli</taxon>
        <taxon>Bacillales</taxon>
        <taxon>Paenibacillaceae</taxon>
        <taxon>Paenibacillus</taxon>
    </lineage>
</organism>
<accession>A0A1R1B3P0</accession>
<evidence type="ECO:0000313" key="2">
    <source>
        <dbReference type="Proteomes" id="UP000187074"/>
    </source>
</evidence>
<name>A0A1R1B3P0_PAELA</name>
<protein>
    <submittedName>
        <fullName evidence="1">Uncharacterized protein</fullName>
    </submittedName>
</protein>
<evidence type="ECO:0000313" key="1">
    <source>
        <dbReference type="EMBL" id="OME93780.1"/>
    </source>
</evidence>
<dbReference type="STRING" id="1401.BK123_11060"/>
<comment type="caution">
    <text evidence="1">The sequence shown here is derived from an EMBL/GenBank/DDBJ whole genome shotgun (WGS) entry which is preliminary data.</text>
</comment>
<gene>
    <name evidence="1" type="ORF">BK123_11060</name>
</gene>
<sequence>MGESIEIIEAGDHHLILQFHENESLASDVLMMSVRLLFFLTRLQGLMPPCGNHPERKEGMDYEQKKG</sequence>
<dbReference type="AlphaFoldDB" id="A0A1R1B3P0"/>
<reference evidence="1 2" key="1">
    <citation type="submission" date="2016-11" db="EMBL/GenBank/DDBJ databases">
        <title>Paenibacillus species isolates.</title>
        <authorList>
            <person name="Beno S.M."/>
        </authorList>
    </citation>
    <scope>NUCLEOTIDE SEQUENCE [LARGE SCALE GENOMIC DNA]</scope>
    <source>
        <strain evidence="1 2">FSL F4-0100</strain>
    </source>
</reference>